<feature type="compositionally biased region" description="Polar residues" evidence="1">
    <location>
        <begin position="443"/>
        <end position="456"/>
    </location>
</feature>
<protein>
    <submittedName>
        <fullName evidence="3">Macrophage expressed 1, tandem duplicate 1</fullName>
    </submittedName>
</protein>
<keyword evidence="2" id="KW-0472">Membrane</keyword>
<keyword evidence="2" id="KW-1133">Transmembrane helix</keyword>
<evidence type="ECO:0000313" key="3">
    <source>
        <dbReference type="Ensembl" id="ENSSRHP00000010933.1"/>
    </source>
</evidence>
<reference evidence="3" key="1">
    <citation type="submission" date="2025-08" db="UniProtKB">
        <authorList>
            <consortium name="Ensembl"/>
        </authorList>
    </citation>
    <scope>IDENTIFICATION</scope>
</reference>
<dbReference type="Proteomes" id="UP000472270">
    <property type="component" value="Unassembled WGS sequence"/>
</dbReference>
<evidence type="ECO:0000256" key="2">
    <source>
        <dbReference type="SAM" id="Phobius"/>
    </source>
</evidence>
<feature type="transmembrane region" description="Helical" evidence="2">
    <location>
        <begin position="386"/>
        <end position="407"/>
    </location>
</feature>
<feature type="region of interest" description="Disordered" evidence="1">
    <location>
        <begin position="424"/>
        <end position="456"/>
    </location>
</feature>
<dbReference type="GO" id="GO:0045087">
    <property type="term" value="P:innate immune response"/>
    <property type="evidence" value="ECO:0007669"/>
    <property type="project" value="UniProtKB-KW"/>
</dbReference>
<dbReference type="PANTHER" id="PTHR31463:SF1">
    <property type="entry name" value="MACROPHAGE-EXPRESSED GENE 1 PROTEIN"/>
    <property type="match status" value="1"/>
</dbReference>
<accession>A0A673G6G6</accession>
<name>A0A673G6G6_9TELE</name>
<organism evidence="3 4">
    <name type="scientific">Sinocyclocheilus rhinocerous</name>
    <dbReference type="NCBI Taxonomy" id="307959"/>
    <lineage>
        <taxon>Eukaryota</taxon>
        <taxon>Metazoa</taxon>
        <taxon>Chordata</taxon>
        <taxon>Craniata</taxon>
        <taxon>Vertebrata</taxon>
        <taxon>Euteleostomi</taxon>
        <taxon>Actinopterygii</taxon>
        <taxon>Neopterygii</taxon>
        <taxon>Teleostei</taxon>
        <taxon>Ostariophysi</taxon>
        <taxon>Cypriniformes</taxon>
        <taxon>Cyprinidae</taxon>
        <taxon>Cyprininae</taxon>
        <taxon>Sinocyclocheilus</taxon>
    </lineage>
</organism>
<dbReference type="Ensembl" id="ENSSRHT00000011348.1">
    <property type="protein sequence ID" value="ENSSRHP00000010933.1"/>
    <property type="gene ID" value="ENSSRHG00000006347.1"/>
</dbReference>
<evidence type="ECO:0000256" key="1">
    <source>
        <dbReference type="SAM" id="MobiDB-lite"/>
    </source>
</evidence>
<dbReference type="AlphaFoldDB" id="A0A673G6G6"/>
<dbReference type="InterPro" id="IPR039707">
    <property type="entry name" value="MPEG1"/>
</dbReference>
<evidence type="ECO:0000313" key="4">
    <source>
        <dbReference type="Proteomes" id="UP000472270"/>
    </source>
</evidence>
<dbReference type="PANTHER" id="PTHR31463">
    <property type="entry name" value="MACROPHAGE-EXPRESSED GENE 1 PROTEIN"/>
    <property type="match status" value="1"/>
</dbReference>
<sequence>MFFLTSGLILMSYITVMFCKTTSFKTLLLDLCTSSTTALQKWQESTLNNLVAIECSGLTVNKMASSVRQVAERYYKINTIPGCVNPDSKNFNFQANVDDASCEGPVTNLSFGGIFQRCTALTSDGNAICDETAQKNPATGDYSCPQQYNSTLLRSETVERGYNHYECHSHCRKCGFLWLRTCCDQTCGDAYRVRRAKVETYWCSTTQKTPEYSGYLFGGLFGPGMQNPLTKSNSCPPNYFTQHFLSNGMMVCLSNDYEAGTRFSVPFAGFFSCQSGNPLAKGQNRCPPQFSQHLASISDGCQILYCVQSGVFTGGQLKPIRLPPFTRPPMVSMIATNTVAVMTEGDCSWVRVGETKMWRLAKPGEINQMASMFDTSSSQMSGGEKAGVAIGVMVLVALVVAGTVFIMKRRKRFSATRLSRGYEEIHGEGENESSVEIQREQPNENVNENSTQPLLS</sequence>
<reference evidence="3" key="2">
    <citation type="submission" date="2025-09" db="UniProtKB">
        <authorList>
            <consortium name="Ensembl"/>
        </authorList>
    </citation>
    <scope>IDENTIFICATION</scope>
</reference>
<dbReference type="GO" id="GO:0016020">
    <property type="term" value="C:membrane"/>
    <property type="evidence" value="ECO:0007669"/>
    <property type="project" value="UniProtKB-SubCell"/>
</dbReference>
<keyword evidence="4" id="KW-1185">Reference proteome</keyword>
<keyword evidence="2" id="KW-0812">Transmembrane</keyword>
<dbReference type="CDD" id="cd22579">
    <property type="entry name" value="MPEG1_P2"/>
    <property type="match status" value="1"/>
</dbReference>
<proteinExistence type="predicted"/>